<dbReference type="InterPro" id="IPR050232">
    <property type="entry name" value="FBL13/AtMIF1-like"/>
</dbReference>
<dbReference type="Pfam" id="PF08387">
    <property type="entry name" value="FBD"/>
    <property type="match status" value="1"/>
</dbReference>
<dbReference type="EMBL" id="JAXUIC010000002">
    <property type="protein sequence ID" value="KAK4604057.1"/>
    <property type="molecule type" value="Genomic_DNA"/>
</dbReference>
<proteinExistence type="predicted"/>
<sequence>MRPLYNVLSMKLCISTAEILWNAYNDNDLPMFHNLSSLKINGNHWLCSKCYAWHAIYLLLSRAPKLQVLVFELHPHCLRSCYAPKDQLEEPLDVPECLSSHLTTCHYKTLLGKNFEMEIVRKILKAARVLKTMNITVESHLSSKAKLRICQKLMKFRRSSKTCQITFE</sequence>
<dbReference type="PANTHER" id="PTHR31900:SF34">
    <property type="entry name" value="EMB|CAB62440.1-RELATED"/>
    <property type="match status" value="1"/>
</dbReference>
<dbReference type="SMART" id="SM00579">
    <property type="entry name" value="FBD"/>
    <property type="match status" value="1"/>
</dbReference>
<evidence type="ECO:0000259" key="1">
    <source>
        <dbReference type="SMART" id="SM00579"/>
    </source>
</evidence>
<name>A0AAN7G011_QUERU</name>
<dbReference type="InterPro" id="IPR006566">
    <property type="entry name" value="FBD"/>
</dbReference>
<protein>
    <recommendedName>
        <fullName evidence="1">FBD domain-containing protein</fullName>
    </recommendedName>
</protein>
<evidence type="ECO:0000313" key="2">
    <source>
        <dbReference type="EMBL" id="KAK4604057.1"/>
    </source>
</evidence>
<evidence type="ECO:0000313" key="3">
    <source>
        <dbReference type="Proteomes" id="UP001324115"/>
    </source>
</evidence>
<dbReference type="AlphaFoldDB" id="A0AAN7G011"/>
<keyword evidence="3" id="KW-1185">Reference proteome</keyword>
<comment type="caution">
    <text evidence="2">The sequence shown here is derived from an EMBL/GenBank/DDBJ whole genome shotgun (WGS) entry which is preliminary data.</text>
</comment>
<organism evidence="2 3">
    <name type="scientific">Quercus rubra</name>
    <name type="common">Northern red oak</name>
    <name type="synonym">Quercus borealis</name>
    <dbReference type="NCBI Taxonomy" id="3512"/>
    <lineage>
        <taxon>Eukaryota</taxon>
        <taxon>Viridiplantae</taxon>
        <taxon>Streptophyta</taxon>
        <taxon>Embryophyta</taxon>
        <taxon>Tracheophyta</taxon>
        <taxon>Spermatophyta</taxon>
        <taxon>Magnoliopsida</taxon>
        <taxon>eudicotyledons</taxon>
        <taxon>Gunneridae</taxon>
        <taxon>Pentapetalae</taxon>
        <taxon>rosids</taxon>
        <taxon>fabids</taxon>
        <taxon>Fagales</taxon>
        <taxon>Fagaceae</taxon>
        <taxon>Quercus</taxon>
    </lineage>
</organism>
<feature type="domain" description="FBD" evidence="1">
    <location>
        <begin position="96"/>
        <end position="168"/>
    </location>
</feature>
<gene>
    <name evidence="2" type="ORF">RGQ29_012532</name>
</gene>
<dbReference type="PANTHER" id="PTHR31900">
    <property type="entry name" value="F-BOX/RNI SUPERFAMILY PROTEIN-RELATED"/>
    <property type="match status" value="1"/>
</dbReference>
<reference evidence="2 3" key="1">
    <citation type="journal article" date="2023" name="G3 (Bethesda)">
        <title>A haplotype-resolved chromosome-scale genome for Quercus rubra L. provides insights into the genetics of adaptive traits for red oak species.</title>
        <authorList>
            <person name="Kapoor B."/>
            <person name="Jenkins J."/>
            <person name="Schmutz J."/>
            <person name="Zhebentyayeva T."/>
            <person name="Kuelheim C."/>
            <person name="Coggeshall M."/>
            <person name="Heim C."/>
            <person name="Lasky J.R."/>
            <person name="Leites L."/>
            <person name="Islam-Faridi N."/>
            <person name="Romero-Severson J."/>
            <person name="DeLeo V.L."/>
            <person name="Lucas S.M."/>
            <person name="Lazic D."/>
            <person name="Gailing O."/>
            <person name="Carlson J."/>
            <person name="Staton M."/>
        </authorList>
    </citation>
    <scope>NUCLEOTIDE SEQUENCE [LARGE SCALE GENOMIC DNA]</scope>
    <source>
        <strain evidence="2">Pseudo-F2</strain>
    </source>
</reference>
<dbReference type="Proteomes" id="UP001324115">
    <property type="component" value="Unassembled WGS sequence"/>
</dbReference>
<accession>A0AAN7G011</accession>